<comment type="similarity">
    <text evidence="2 17">Belongs to the X(+)/potassium ATPases subunit beta family.</text>
</comment>
<organism evidence="18 19">
    <name type="scientific">Staurois parvus</name>
    <dbReference type="NCBI Taxonomy" id="386267"/>
    <lineage>
        <taxon>Eukaryota</taxon>
        <taxon>Metazoa</taxon>
        <taxon>Chordata</taxon>
        <taxon>Craniata</taxon>
        <taxon>Vertebrata</taxon>
        <taxon>Euteleostomi</taxon>
        <taxon>Amphibia</taxon>
        <taxon>Batrachia</taxon>
        <taxon>Anura</taxon>
        <taxon>Neobatrachia</taxon>
        <taxon>Ranoidea</taxon>
        <taxon>Ranidae</taxon>
        <taxon>Staurois</taxon>
    </lineage>
</organism>
<proteinExistence type="inferred from homology"/>
<evidence type="ECO:0000256" key="11">
    <source>
        <dbReference type="ARBA" id="ARBA00023053"/>
    </source>
</evidence>
<evidence type="ECO:0000256" key="2">
    <source>
        <dbReference type="ARBA" id="ARBA00005876"/>
    </source>
</evidence>
<comment type="caution">
    <text evidence="18">The sequence shown here is derived from an EMBL/GenBank/DDBJ whole genome shotgun (WGS) entry which is preliminary data.</text>
</comment>
<gene>
    <name evidence="18" type="ORF">SPARVUS_LOCUS14527049</name>
</gene>
<keyword evidence="9" id="KW-0735">Signal-anchor</keyword>
<protein>
    <recommendedName>
        <fullName evidence="17">Sodium/potassium-transporting ATPase subunit beta</fullName>
    </recommendedName>
</protein>
<dbReference type="InterPro" id="IPR038702">
    <property type="entry name" value="Na/K_ATPase_sub_beta_sf"/>
</dbReference>
<dbReference type="Proteomes" id="UP001162483">
    <property type="component" value="Unassembled WGS sequence"/>
</dbReference>
<keyword evidence="4" id="KW-1003">Cell membrane</keyword>
<dbReference type="EMBL" id="CATNWA010019104">
    <property type="protein sequence ID" value="CAI9611308.1"/>
    <property type="molecule type" value="Genomic_DNA"/>
</dbReference>
<reference evidence="18" key="1">
    <citation type="submission" date="2023-05" db="EMBL/GenBank/DDBJ databases">
        <authorList>
            <person name="Stuckert A."/>
        </authorList>
    </citation>
    <scope>NUCLEOTIDE SEQUENCE</scope>
</reference>
<evidence type="ECO:0000256" key="1">
    <source>
        <dbReference type="ARBA" id="ARBA00004401"/>
    </source>
</evidence>
<evidence type="ECO:0000256" key="9">
    <source>
        <dbReference type="ARBA" id="ARBA00022968"/>
    </source>
</evidence>
<keyword evidence="16" id="KW-0739">Sodium transport</keyword>
<evidence type="ECO:0000256" key="7">
    <source>
        <dbReference type="ARBA" id="ARBA00022692"/>
    </source>
</evidence>
<dbReference type="Gene3D" id="1.20.5.170">
    <property type="match status" value="1"/>
</dbReference>
<evidence type="ECO:0000256" key="8">
    <source>
        <dbReference type="ARBA" id="ARBA00022958"/>
    </source>
</evidence>
<keyword evidence="12 17" id="KW-0406">Ion transport</keyword>
<evidence type="ECO:0000256" key="17">
    <source>
        <dbReference type="RuleBase" id="RU362099"/>
    </source>
</evidence>
<evidence type="ECO:0000256" key="14">
    <source>
        <dbReference type="ARBA" id="ARBA00023157"/>
    </source>
</evidence>
<dbReference type="PROSITE" id="PS00390">
    <property type="entry name" value="ATPASE_NA_K_BETA_1"/>
    <property type="match status" value="1"/>
</dbReference>
<evidence type="ECO:0000256" key="3">
    <source>
        <dbReference type="ARBA" id="ARBA00022448"/>
    </source>
</evidence>
<dbReference type="PANTHER" id="PTHR11523">
    <property type="entry name" value="SODIUM/POTASSIUM-DEPENDENT ATPASE BETA SUBUNIT"/>
    <property type="match status" value="1"/>
</dbReference>
<dbReference type="NCBIfam" id="TIGR01107">
    <property type="entry name" value="Na_K_ATPase_bet"/>
    <property type="match status" value="1"/>
</dbReference>
<keyword evidence="6" id="KW-0740">Sodium/potassium transport</keyword>
<evidence type="ECO:0000256" key="13">
    <source>
        <dbReference type="ARBA" id="ARBA00023136"/>
    </source>
</evidence>
<sequence>MSDPSQKKTCSQIMDEWKEFIWNPRTREFMGRTASSWALILIFYLLFYAFLTAVFTLSMWVLLQTIDEYNPKYADRLVNPGLMIRPKLDALEIVYSINGQNTTWHNYVDGLHTVLQDYNQSVQEHRGTMCTPGVYNRQDDTGEVRNYPKKACQFVRDNLGDCSGIGLDPTFGYANGTPCVLIKMNRVINFFPQIIPSLSNNSITIRCFGRENDNHLGSRVYFPSTSQGLGSIDLMYFPYYGNRAQKNYTQPFVAVKFLNATHNMDHNVECRINAANIKNQDERDKFQGRVIFRLRIDS</sequence>
<evidence type="ECO:0000313" key="18">
    <source>
        <dbReference type="EMBL" id="CAI9611308.1"/>
    </source>
</evidence>
<dbReference type="PROSITE" id="PS00391">
    <property type="entry name" value="ATPASE_NA_K_BETA_2"/>
    <property type="match status" value="1"/>
</dbReference>
<keyword evidence="7 17" id="KW-0812">Transmembrane</keyword>
<accession>A0ABN9GPD0</accession>
<comment type="subcellular location">
    <subcellularLocation>
        <location evidence="1">Cell membrane</location>
        <topology evidence="1">Single-pass type II membrane protein</topology>
    </subcellularLocation>
    <subcellularLocation>
        <location evidence="17">Membrane</location>
    </subcellularLocation>
</comment>
<evidence type="ECO:0000256" key="4">
    <source>
        <dbReference type="ARBA" id="ARBA00022475"/>
    </source>
</evidence>
<evidence type="ECO:0000256" key="12">
    <source>
        <dbReference type="ARBA" id="ARBA00023065"/>
    </source>
</evidence>
<keyword evidence="5" id="KW-0633">Potassium transport</keyword>
<evidence type="ECO:0000256" key="15">
    <source>
        <dbReference type="ARBA" id="ARBA00023180"/>
    </source>
</evidence>
<evidence type="ECO:0000256" key="5">
    <source>
        <dbReference type="ARBA" id="ARBA00022538"/>
    </source>
</evidence>
<keyword evidence="15" id="KW-0325">Glycoprotein</keyword>
<evidence type="ECO:0000256" key="6">
    <source>
        <dbReference type="ARBA" id="ARBA00022607"/>
    </source>
</evidence>
<name>A0ABN9GPD0_9NEOB</name>
<evidence type="ECO:0000313" key="19">
    <source>
        <dbReference type="Proteomes" id="UP001162483"/>
    </source>
</evidence>
<keyword evidence="11" id="KW-0915">Sodium</keyword>
<keyword evidence="10 17" id="KW-1133">Transmembrane helix</keyword>
<keyword evidence="13 17" id="KW-0472">Membrane</keyword>
<keyword evidence="14" id="KW-1015">Disulfide bond</keyword>
<dbReference type="Gene3D" id="2.60.40.1660">
    <property type="entry name" value="Na, k-atpase alpha subunit"/>
    <property type="match status" value="1"/>
</dbReference>
<evidence type="ECO:0000256" key="10">
    <source>
        <dbReference type="ARBA" id="ARBA00022989"/>
    </source>
</evidence>
<keyword evidence="8" id="KW-0630">Potassium</keyword>
<keyword evidence="19" id="KW-1185">Reference proteome</keyword>
<keyword evidence="3 17" id="KW-0813">Transport</keyword>
<dbReference type="PANTHER" id="PTHR11523:SF26">
    <property type="entry name" value="SODIUM_POTASSIUM-TRANSPORTING ATPASE SUBUNIT BETA-2"/>
    <property type="match status" value="1"/>
</dbReference>
<dbReference type="InterPro" id="IPR000402">
    <property type="entry name" value="Na/K_ATPase_sub_beta"/>
</dbReference>
<feature type="transmembrane region" description="Helical" evidence="17">
    <location>
        <begin position="37"/>
        <end position="63"/>
    </location>
</feature>
<evidence type="ECO:0000256" key="16">
    <source>
        <dbReference type="ARBA" id="ARBA00023201"/>
    </source>
</evidence>
<dbReference type="Pfam" id="PF00287">
    <property type="entry name" value="Na_K-ATPase"/>
    <property type="match status" value="1"/>
</dbReference>
<comment type="function">
    <text evidence="17">This is the non-catalytic component of the active enzyme, which catalyzes the hydrolysis of ATP coupled with the exchange of Na(+) and K(+) ions across the plasma membrane.</text>
</comment>